<evidence type="ECO:0000313" key="9">
    <source>
        <dbReference type="Proteomes" id="UP000541109"/>
    </source>
</evidence>
<dbReference type="Gene3D" id="2.40.50.140">
    <property type="entry name" value="Nucleic acid-binding proteins"/>
    <property type="match status" value="1"/>
</dbReference>
<dbReference type="InterPro" id="IPR010280">
    <property type="entry name" value="U5_MeTrfase_fam"/>
</dbReference>
<keyword evidence="1" id="KW-0004">4Fe-4S</keyword>
<evidence type="ECO:0000313" key="8">
    <source>
        <dbReference type="EMBL" id="MBA5776330.1"/>
    </source>
</evidence>
<evidence type="ECO:0000256" key="4">
    <source>
        <dbReference type="ARBA" id="ARBA00022691"/>
    </source>
</evidence>
<evidence type="ECO:0000256" key="2">
    <source>
        <dbReference type="ARBA" id="ARBA00022603"/>
    </source>
</evidence>
<keyword evidence="3 6" id="KW-0808">Transferase</keyword>
<feature type="active site" evidence="7">
    <location>
        <position position="372"/>
    </location>
</feature>
<accession>A0A839A9M4</accession>
<keyword evidence="1" id="KW-0408">Iron</keyword>
<sequence length="414" mass="44433">MSTKSTYEIDSLAHKGDGVARTAKGPLFIPFTLPGETVVAEPKGSHAAPIEITAPSPVRIDPVCRHFGTCGGCALQHMAGEAYLAWKREQVIAALRDRGIEAEVGDTIDAAGAGRRRAVLTALRAGHKTLLGFHERQSHRLVDLAECPVLVQEITDALPVLRKLAAPLLPRRGELRVTVTATQNGLDLAFERKEAMPVKLVPELVSSAMEAGFARLSVNGEVLVEARPPHLSIDGVPVTPPPAGFIQATAAAEQELSSLVCEGIGTATKVADLFAGIGTFTFPLARQANVHAVETDKAALAALDGGLRRAQGRKSITHERRDLFRNPYVASELDDFGRGYQAVVFDPPRAGAEAQAREIARSKVERVVAVSCNPATLARDLRILLDGGYKLEKIVPVDQFRFSPHIEVVAIMTR</sequence>
<evidence type="ECO:0000256" key="5">
    <source>
        <dbReference type="ARBA" id="ARBA00023014"/>
    </source>
</evidence>
<dbReference type="Gene3D" id="3.40.50.150">
    <property type="entry name" value="Vaccinia Virus protein VP39"/>
    <property type="match status" value="1"/>
</dbReference>
<keyword evidence="4 6" id="KW-0949">S-adenosyl-L-methionine</keyword>
<reference evidence="8 9" key="1">
    <citation type="submission" date="2020-07" db="EMBL/GenBank/DDBJ databases">
        <title>Stappia sp., F7233, whole genome shotgun sequencing project.</title>
        <authorList>
            <person name="Jiang S."/>
            <person name="Liu Z.W."/>
            <person name="Du Z.J."/>
        </authorList>
    </citation>
    <scope>NUCLEOTIDE SEQUENCE [LARGE SCALE GENOMIC DNA]</scope>
    <source>
        <strain evidence="8 9">F7233</strain>
    </source>
</reference>
<dbReference type="RefSeq" id="WP_182162634.1">
    <property type="nucleotide sequence ID" value="NZ_JACFXV010000042.1"/>
</dbReference>
<dbReference type="SUPFAM" id="SSF50249">
    <property type="entry name" value="Nucleic acid-binding proteins"/>
    <property type="match status" value="1"/>
</dbReference>
<feature type="binding site" evidence="6">
    <location>
        <position position="274"/>
    </location>
    <ligand>
        <name>S-adenosyl-L-methionine</name>
        <dbReference type="ChEBI" id="CHEBI:59789"/>
    </ligand>
</feature>
<evidence type="ECO:0000256" key="1">
    <source>
        <dbReference type="ARBA" id="ARBA00022485"/>
    </source>
</evidence>
<evidence type="ECO:0000256" key="6">
    <source>
        <dbReference type="PROSITE-ProRule" id="PRU01024"/>
    </source>
</evidence>
<dbReference type="GO" id="GO:0070041">
    <property type="term" value="F:rRNA (uridine-C5-)-methyltransferase activity"/>
    <property type="evidence" value="ECO:0007669"/>
    <property type="project" value="TreeGrafter"/>
</dbReference>
<organism evidence="8 9">
    <name type="scientific">Stappia albiluteola</name>
    <dbReference type="NCBI Taxonomy" id="2758565"/>
    <lineage>
        <taxon>Bacteria</taxon>
        <taxon>Pseudomonadati</taxon>
        <taxon>Pseudomonadota</taxon>
        <taxon>Alphaproteobacteria</taxon>
        <taxon>Hyphomicrobiales</taxon>
        <taxon>Stappiaceae</taxon>
        <taxon>Stappia</taxon>
    </lineage>
</organism>
<protein>
    <submittedName>
        <fullName evidence="8">Class I SAM-dependent RNA methyltransferase</fullName>
    </submittedName>
</protein>
<dbReference type="PROSITE" id="PS01230">
    <property type="entry name" value="TRMA_1"/>
    <property type="match status" value="1"/>
</dbReference>
<dbReference type="PANTHER" id="PTHR11061:SF49">
    <property type="entry name" value="23S RRNA (URACIL(1939)-C(5))-METHYLTRANSFERASE RLMD"/>
    <property type="match status" value="1"/>
</dbReference>
<feature type="active site" description="Nucleophile" evidence="6">
    <location>
        <position position="372"/>
    </location>
</feature>
<keyword evidence="2 6" id="KW-0489">Methyltransferase</keyword>
<comment type="similarity">
    <text evidence="6">Belongs to the class I-like SAM-binding methyltransferase superfamily. RNA M5U methyltransferase family.</text>
</comment>
<feature type="binding site" evidence="6">
    <location>
        <position position="346"/>
    </location>
    <ligand>
        <name>S-adenosyl-L-methionine</name>
        <dbReference type="ChEBI" id="CHEBI:59789"/>
    </ligand>
</feature>
<comment type="caution">
    <text evidence="8">The sequence shown here is derived from an EMBL/GenBank/DDBJ whole genome shotgun (WGS) entry which is preliminary data.</text>
</comment>
<evidence type="ECO:0000256" key="7">
    <source>
        <dbReference type="PROSITE-ProRule" id="PRU10015"/>
    </source>
</evidence>
<feature type="binding site" evidence="6">
    <location>
        <position position="247"/>
    </location>
    <ligand>
        <name>S-adenosyl-L-methionine</name>
        <dbReference type="ChEBI" id="CHEBI:59789"/>
    </ligand>
</feature>
<dbReference type="PROSITE" id="PS51687">
    <property type="entry name" value="SAM_MT_RNA_M5U"/>
    <property type="match status" value="1"/>
</dbReference>
<keyword evidence="9" id="KW-1185">Reference proteome</keyword>
<dbReference type="SUPFAM" id="SSF53335">
    <property type="entry name" value="S-adenosyl-L-methionine-dependent methyltransferases"/>
    <property type="match status" value="1"/>
</dbReference>
<feature type="binding site" evidence="6">
    <location>
        <position position="294"/>
    </location>
    <ligand>
        <name>S-adenosyl-L-methionine</name>
        <dbReference type="ChEBI" id="CHEBI:59789"/>
    </ligand>
</feature>
<dbReference type="Gene3D" id="2.40.50.1070">
    <property type="match status" value="1"/>
</dbReference>
<dbReference type="InterPro" id="IPR030390">
    <property type="entry name" value="MeTrfase_TrmA_AS"/>
</dbReference>
<proteinExistence type="inferred from homology"/>
<dbReference type="Pfam" id="PF05958">
    <property type="entry name" value="tRNA_U5-meth_tr"/>
    <property type="match status" value="1"/>
</dbReference>
<dbReference type="AlphaFoldDB" id="A0A839A9M4"/>
<gene>
    <name evidence="8" type="ORF">H2509_04230</name>
</gene>
<dbReference type="InterPro" id="IPR012340">
    <property type="entry name" value="NA-bd_OB-fold"/>
</dbReference>
<dbReference type="InterPro" id="IPR029063">
    <property type="entry name" value="SAM-dependent_MTases_sf"/>
</dbReference>
<dbReference type="GO" id="GO:0070475">
    <property type="term" value="P:rRNA base methylation"/>
    <property type="evidence" value="ECO:0007669"/>
    <property type="project" value="TreeGrafter"/>
</dbReference>
<keyword evidence="5" id="KW-0411">Iron-sulfur</keyword>
<keyword evidence="1" id="KW-0479">Metal-binding</keyword>
<dbReference type="PANTHER" id="PTHR11061">
    <property type="entry name" value="RNA M5U METHYLTRANSFERASE"/>
    <property type="match status" value="1"/>
</dbReference>
<dbReference type="EMBL" id="JACFXV010000042">
    <property type="protein sequence ID" value="MBA5776330.1"/>
    <property type="molecule type" value="Genomic_DNA"/>
</dbReference>
<dbReference type="CDD" id="cd02440">
    <property type="entry name" value="AdoMet_MTases"/>
    <property type="match status" value="1"/>
</dbReference>
<evidence type="ECO:0000256" key="3">
    <source>
        <dbReference type="ARBA" id="ARBA00022679"/>
    </source>
</evidence>
<dbReference type="GO" id="GO:0051539">
    <property type="term" value="F:4 iron, 4 sulfur cluster binding"/>
    <property type="evidence" value="ECO:0007669"/>
    <property type="project" value="UniProtKB-KW"/>
</dbReference>
<name>A0A839A9M4_9HYPH</name>
<dbReference type="Proteomes" id="UP000541109">
    <property type="component" value="Unassembled WGS sequence"/>
</dbReference>